<sequence>MASNRGTVRNVLDEIHEMRDWIPLTGAPGANDINANCAGREEVLELVECIFSDSRVYTGTIEPDTAWNYLTRCPPMVTPADLVPCIFSPGPEDPASVMMGYFVGEYEC</sequence>
<name>A0A0X2NP38_9CORY</name>
<evidence type="ECO:0000313" key="2">
    <source>
        <dbReference type="Proteomes" id="UP000182498"/>
    </source>
</evidence>
<reference evidence="2" key="1">
    <citation type="submission" date="2015-11" db="EMBL/GenBank/DDBJ databases">
        <authorList>
            <person name="Dugat-Bony E."/>
        </authorList>
    </citation>
    <scope>NUCLEOTIDE SEQUENCE [LARGE SCALE GENOMIC DNA]</scope>
    <source>
        <strain evidence="2">Mu292</strain>
    </source>
</reference>
<dbReference type="EMBL" id="FAUH01000020">
    <property type="protein sequence ID" value="CUU67267.1"/>
    <property type="molecule type" value="Genomic_DNA"/>
</dbReference>
<proteinExistence type="predicted"/>
<gene>
    <name evidence="1" type="ORF">CVAR292_02626</name>
</gene>
<organism evidence="1 2">
    <name type="scientific">Corynebacterium variabile</name>
    <dbReference type="NCBI Taxonomy" id="1727"/>
    <lineage>
        <taxon>Bacteria</taxon>
        <taxon>Bacillati</taxon>
        <taxon>Actinomycetota</taxon>
        <taxon>Actinomycetes</taxon>
        <taxon>Mycobacteriales</taxon>
        <taxon>Corynebacteriaceae</taxon>
        <taxon>Corynebacterium</taxon>
    </lineage>
</organism>
<dbReference type="OrthoDB" id="9984270at2"/>
<accession>A0A0X2NP38</accession>
<evidence type="ECO:0000313" key="1">
    <source>
        <dbReference type="EMBL" id="CUU67267.1"/>
    </source>
</evidence>
<dbReference type="RefSeq" id="WP_073884691.1">
    <property type="nucleotide sequence ID" value="NZ_FAUH01000020.1"/>
</dbReference>
<dbReference type="AlphaFoldDB" id="A0A0X2NP38"/>
<keyword evidence="2" id="KW-1185">Reference proteome</keyword>
<protein>
    <submittedName>
        <fullName evidence="1">Uncharacterized protein</fullName>
    </submittedName>
</protein>
<dbReference type="Proteomes" id="UP000182498">
    <property type="component" value="Unassembled WGS sequence"/>
</dbReference>